<dbReference type="PANTHER" id="PTHR34472:SF1">
    <property type="entry name" value="SULFUR CARRIER PROTEIN THIS"/>
    <property type="match status" value="1"/>
</dbReference>
<dbReference type="InterPro" id="IPR010035">
    <property type="entry name" value="Thi_S"/>
</dbReference>
<comment type="caution">
    <text evidence="1">The sequence shown here is derived from an EMBL/GenBank/DDBJ whole genome shotgun (WGS) entry which is preliminary data.</text>
</comment>
<accession>A0A2A5JVS8</accession>
<dbReference type="InterPro" id="IPR012675">
    <property type="entry name" value="Beta-grasp_dom_sf"/>
</dbReference>
<dbReference type="NCBIfam" id="TIGR01683">
    <property type="entry name" value="thiS"/>
    <property type="match status" value="1"/>
</dbReference>
<dbReference type="EMBL" id="NKHF01000007">
    <property type="protein sequence ID" value="PCK33457.1"/>
    <property type="molecule type" value="Genomic_DNA"/>
</dbReference>
<name>A0A2A5JVS8_PSEO7</name>
<gene>
    <name evidence="1" type="primary">thiS</name>
    <name evidence="1" type="ORF">CEX98_01660</name>
</gene>
<evidence type="ECO:0000313" key="2">
    <source>
        <dbReference type="Proteomes" id="UP000228621"/>
    </source>
</evidence>
<evidence type="ECO:0000313" key="1">
    <source>
        <dbReference type="EMBL" id="PCK33457.1"/>
    </source>
</evidence>
<dbReference type="Proteomes" id="UP000228621">
    <property type="component" value="Unassembled WGS sequence"/>
</dbReference>
<dbReference type="CDD" id="cd00565">
    <property type="entry name" value="Ubl_ThiS"/>
    <property type="match status" value="1"/>
</dbReference>
<dbReference type="InterPro" id="IPR003749">
    <property type="entry name" value="ThiS/MoaD-like"/>
</dbReference>
<dbReference type="AlphaFoldDB" id="A0A2A5JVS8"/>
<sequence length="65" mass="7075">MKVEFNGETINLNREQNIQEFIEARGAKPPFAVALNGTFVSRTELPSVTLSDGDKVELLSPIQGG</sequence>
<dbReference type="InterPro" id="IPR016155">
    <property type="entry name" value="Mopterin_synth/thiamin_S_b"/>
</dbReference>
<reference evidence="2" key="1">
    <citation type="journal article" date="2019" name="Genome Announc.">
        <title>Draft Genome Sequence of Pseudoalteromonas piscicida Strain 36Y ROTHPW, an Hypersaline Seawater Isolate from the South Coast of Sonora, Mexico.</title>
        <authorList>
            <person name="Sanchez-Diaz R."/>
            <person name="Molina-Garza Z.J."/>
            <person name="Cruz-Suarez L.E."/>
            <person name="Selvin J."/>
            <person name="Kiran G.S."/>
            <person name="Ibarra-Gamez J.C."/>
            <person name="Gomez-Gil B."/>
            <person name="Galaviz-Silva L."/>
        </authorList>
    </citation>
    <scope>NUCLEOTIDE SEQUENCE [LARGE SCALE GENOMIC DNA]</scope>
    <source>
        <strain evidence="2">36Y_RITHPW</strain>
    </source>
</reference>
<dbReference type="Pfam" id="PF02597">
    <property type="entry name" value="ThiS"/>
    <property type="match status" value="1"/>
</dbReference>
<proteinExistence type="predicted"/>
<organism evidence="1 2">
    <name type="scientific">Pseudoalteromonas piscicida</name>
    <dbReference type="NCBI Taxonomy" id="43662"/>
    <lineage>
        <taxon>Bacteria</taxon>
        <taxon>Pseudomonadati</taxon>
        <taxon>Pseudomonadota</taxon>
        <taxon>Gammaproteobacteria</taxon>
        <taxon>Alteromonadales</taxon>
        <taxon>Pseudoalteromonadaceae</taxon>
        <taxon>Pseudoalteromonas</taxon>
    </lineage>
</organism>
<dbReference type="RefSeq" id="WP_099640405.1">
    <property type="nucleotide sequence ID" value="NZ_JAQPZX010000030.1"/>
</dbReference>
<dbReference type="OrthoDB" id="9800283at2"/>
<dbReference type="SUPFAM" id="SSF54285">
    <property type="entry name" value="MoaD/ThiS"/>
    <property type="match status" value="1"/>
</dbReference>
<dbReference type="PANTHER" id="PTHR34472">
    <property type="entry name" value="SULFUR CARRIER PROTEIN THIS"/>
    <property type="match status" value="1"/>
</dbReference>
<keyword evidence="2" id="KW-1185">Reference proteome</keyword>
<dbReference type="Gene3D" id="3.10.20.30">
    <property type="match status" value="1"/>
</dbReference>
<protein>
    <submittedName>
        <fullName evidence="1">Thiamine biosynthesis protein ThiS</fullName>
    </submittedName>
</protein>